<dbReference type="Proteomes" id="UP001501455">
    <property type="component" value="Unassembled WGS sequence"/>
</dbReference>
<organism evidence="2 3">
    <name type="scientific">Streptomyces prasinosporus</name>
    <dbReference type="NCBI Taxonomy" id="68256"/>
    <lineage>
        <taxon>Bacteria</taxon>
        <taxon>Bacillati</taxon>
        <taxon>Actinomycetota</taxon>
        <taxon>Actinomycetes</taxon>
        <taxon>Kitasatosporales</taxon>
        <taxon>Streptomycetaceae</taxon>
        <taxon>Streptomyces</taxon>
        <taxon>Streptomyces albogriseolus group</taxon>
    </lineage>
</organism>
<evidence type="ECO:0000256" key="1">
    <source>
        <dbReference type="SAM" id="MobiDB-lite"/>
    </source>
</evidence>
<name>A0ABP6UEN5_9ACTN</name>
<gene>
    <name evidence="2" type="ORF">GCM10019016_133420</name>
</gene>
<evidence type="ECO:0000313" key="3">
    <source>
        <dbReference type="Proteomes" id="UP001501455"/>
    </source>
</evidence>
<sequence>MVGPSSHASHHRPRPRAGRRRTALHRDDDPLHFCLAPTTAGPRPCPVRSPGILRAAREIARVIGEHARTD</sequence>
<feature type="region of interest" description="Disordered" evidence="1">
    <location>
        <begin position="1"/>
        <end position="29"/>
    </location>
</feature>
<protein>
    <recommendedName>
        <fullName evidence="4">Cytochrome P450</fullName>
    </recommendedName>
</protein>
<comment type="caution">
    <text evidence="2">The sequence shown here is derived from an EMBL/GenBank/DDBJ whole genome shotgun (WGS) entry which is preliminary data.</text>
</comment>
<reference evidence="3" key="1">
    <citation type="journal article" date="2019" name="Int. J. Syst. Evol. Microbiol.">
        <title>The Global Catalogue of Microorganisms (GCM) 10K type strain sequencing project: providing services to taxonomists for standard genome sequencing and annotation.</title>
        <authorList>
            <consortium name="The Broad Institute Genomics Platform"/>
            <consortium name="The Broad Institute Genome Sequencing Center for Infectious Disease"/>
            <person name="Wu L."/>
            <person name="Ma J."/>
        </authorList>
    </citation>
    <scope>NUCLEOTIDE SEQUENCE [LARGE SCALE GENOMIC DNA]</scope>
    <source>
        <strain evidence="3">JCM 4816</strain>
    </source>
</reference>
<evidence type="ECO:0000313" key="2">
    <source>
        <dbReference type="EMBL" id="GAA3506227.1"/>
    </source>
</evidence>
<feature type="compositionally biased region" description="Basic residues" evidence="1">
    <location>
        <begin position="8"/>
        <end position="23"/>
    </location>
</feature>
<accession>A0ABP6UEN5</accession>
<dbReference type="EMBL" id="BAAAXF010000090">
    <property type="protein sequence ID" value="GAA3506227.1"/>
    <property type="molecule type" value="Genomic_DNA"/>
</dbReference>
<proteinExistence type="predicted"/>
<keyword evidence="3" id="KW-1185">Reference proteome</keyword>
<evidence type="ECO:0008006" key="4">
    <source>
        <dbReference type="Google" id="ProtNLM"/>
    </source>
</evidence>